<protein>
    <submittedName>
        <fullName evidence="1">Uncharacterized protein</fullName>
    </submittedName>
</protein>
<organism evidence="1 2">
    <name type="scientific">Pseudomonas arcuscaelestis</name>
    <dbReference type="NCBI Taxonomy" id="2710591"/>
    <lineage>
        <taxon>Bacteria</taxon>
        <taxon>Pseudomonadati</taxon>
        <taxon>Pseudomonadota</taxon>
        <taxon>Gammaproteobacteria</taxon>
        <taxon>Pseudomonadales</taxon>
        <taxon>Pseudomonadaceae</taxon>
        <taxon>Pseudomonas</taxon>
    </lineage>
</organism>
<gene>
    <name evidence="1" type="ORF">H8F21_13690</name>
</gene>
<sequence length="115" mass="12790">MKQSINLPIGHPYVDGKSSGVALMAREFMRPKGQWKQFWTRHLLNISPDSRLPRGFSPKLVDEVSLRICDEAPASPSWMDLNKDSIAEAVQMLTPAAPVKKPARKKPKPAVTAVE</sequence>
<comment type="caution">
    <text evidence="1">The sequence shown here is derived from an EMBL/GenBank/DDBJ whole genome shotgun (WGS) entry which is preliminary data.</text>
</comment>
<keyword evidence="2" id="KW-1185">Reference proteome</keyword>
<reference evidence="1 2" key="1">
    <citation type="submission" date="2020-08" db="EMBL/GenBank/DDBJ databases">
        <title>Description of novel Pseudomonas species.</title>
        <authorList>
            <person name="Duman M."/>
            <person name="Mulet M."/>
            <person name="Altun S."/>
            <person name="Saticioglu I.B."/>
            <person name="Lalucat J."/>
            <person name="Garcia-Valdes E."/>
        </authorList>
    </citation>
    <scope>NUCLEOTIDE SEQUENCE [LARGE SCALE GENOMIC DNA]</scope>
    <source>
        <strain evidence="1 2">P66</strain>
    </source>
</reference>
<dbReference type="RefSeq" id="WP_203584557.1">
    <property type="nucleotide sequence ID" value="NZ_JACOPV010000008.1"/>
</dbReference>
<accession>A0ABS2BYC7</accession>
<evidence type="ECO:0000313" key="1">
    <source>
        <dbReference type="EMBL" id="MBM5458617.1"/>
    </source>
</evidence>
<name>A0ABS2BYC7_9PSED</name>
<dbReference type="EMBL" id="JACOPV010000008">
    <property type="protein sequence ID" value="MBM5458617.1"/>
    <property type="molecule type" value="Genomic_DNA"/>
</dbReference>
<dbReference type="Proteomes" id="UP000745663">
    <property type="component" value="Unassembled WGS sequence"/>
</dbReference>
<evidence type="ECO:0000313" key="2">
    <source>
        <dbReference type="Proteomes" id="UP000745663"/>
    </source>
</evidence>
<proteinExistence type="predicted"/>